<reference evidence="2" key="1">
    <citation type="journal article" date="2015" name="Nature">
        <title>Complex archaea that bridge the gap between prokaryotes and eukaryotes.</title>
        <authorList>
            <person name="Spang A."/>
            <person name="Saw J.H."/>
            <person name="Jorgensen S.L."/>
            <person name="Zaremba-Niedzwiedzka K."/>
            <person name="Martijn J."/>
            <person name="Lind A.E."/>
            <person name="van Eijk R."/>
            <person name="Schleper C."/>
            <person name="Guy L."/>
            <person name="Ettema T.J."/>
        </authorList>
    </citation>
    <scope>NUCLEOTIDE SEQUENCE</scope>
</reference>
<protein>
    <submittedName>
        <fullName evidence="2">Uncharacterized protein</fullName>
    </submittedName>
</protein>
<name>A0A0F9AS84_9ZZZZ</name>
<dbReference type="EMBL" id="LAZR01056031">
    <property type="protein sequence ID" value="KKK75061.1"/>
    <property type="molecule type" value="Genomic_DNA"/>
</dbReference>
<gene>
    <name evidence="2" type="ORF">LCGC14_2877520</name>
</gene>
<feature type="region of interest" description="Disordered" evidence="1">
    <location>
        <begin position="1"/>
        <end position="20"/>
    </location>
</feature>
<organism evidence="2">
    <name type="scientific">marine sediment metagenome</name>
    <dbReference type="NCBI Taxonomy" id="412755"/>
    <lineage>
        <taxon>unclassified sequences</taxon>
        <taxon>metagenomes</taxon>
        <taxon>ecological metagenomes</taxon>
    </lineage>
</organism>
<dbReference type="AlphaFoldDB" id="A0A0F9AS84"/>
<comment type="caution">
    <text evidence="2">The sequence shown here is derived from an EMBL/GenBank/DDBJ whole genome shotgun (WGS) entry which is preliminary data.</text>
</comment>
<evidence type="ECO:0000313" key="2">
    <source>
        <dbReference type="EMBL" id="KKK75061.1"/>
    </source>
</evidence>
<proteinExistence type="predicted"/>
<evidence type="ECO:0000256" key="1">
    <source>
        <dbReference type="SAM" id="MobiDB-lite"/>
    </source>
</evidence>
<accession>A0A0F9AS84</accession>
<sequence>MSSNQPSQSKCQSPSPSLSSIPDSIEPVVAWKVWIVGAADFALYSCYYLNQGPWQGKRTAEGAGNSDYGFHAFKEKERALSWGKHHCGWGSWMMKDSNGVYQEMPPPAPPNRYCSYDYRVGQVVLWGDIVEHEDGYRAEFAMRRDEWERVENFT</sequence>